<evidence type="ECO:0000313" key="3">
    <source>
        <dbReference type="EMBL" id="QDO92312.1"/>
    </source>
</evidence>
<dbReference type="EMBL" id="CP041626">
    <property type="protein sequence ID" value="QDO92312.1"/>
    <property type="molecule type" value="Genomic_DNA"/>
</dbReference>
<accession>A0A516GKY2</accession>
<dbReference type="RefSeq" id="WP_143333849.1">
    <property type="nucleotide sequence ID" value="NZ_CP040411.1"/>
</dbReference>
<dbReference type="KEGG" id="dpm:FNV33_09685"/>
<protein>
    <submittedName>
        <fullName evidence="1">ATP-binding protein</fullName>
    </submittedName>
</protein>
<dbReference type="InterPro" id="IPR027417">
    <property type="entry name" value="P-loop_NTPase"/>
</dbReference>
<dbReference type="SUPFAM" id="SSF52540">
    <property type="entry name" value="P-loop containing nucleoside triphosphate hydrolases"/>
    <property type="match status" value="1"/>
</dbReference>
<dbReference type="GO" id="GO:0005524">
    <property type="term" value="F:ATP binding"/>
    <property type="evidence" value="ECO:0007669"/>
    <property type="project" value="UniProtKB-KW"/>
</dbReference>
<evidence type="ECO:0000313" key="4">
    <source>
        <dbReference type="Proteomes" id="UP000315953"/>
    </source>
</evidence>
<sequence>MFKVEEGIKKAAVKTVIYGPEGIGKSTLASQFPDPLFIDTEGSTKQLDVKRLKRPSSFNEMIQMIDWVKKEKNCATLIIDTADWAQNLVEEAVKQENNIESIESLGYGKGYVYAREKMGHLLDKLTDVQDVGINVVLTAHAEIRTFEDPAEMGAYDRYELKLTKRGNANVAALVKEWSDMLLFLAYDVISVKADEDGKTFKGQGGKRVIHTDHKPAWDAKNRFGLKPTLPLKYESIAHVVPDMRDRPQATTPTPAETEDPFADRVVEKEPTQEQEAVMKDLENQVLPKELTDLMQASDITADEIRAVMGVRGHYPINTPFENISQKSPEYFRGGLVANWDGVVQVVESIRENPEQLIELYRKVGADNPEEAVNKLDIKKGAK</sequence>
<dbReference type="KEGG" id="dpm:FNV33_09330"/>
<dbReference type="Proteomes" id="UP000315953">
    <property type="component" value="Chromosome"/>
</dbReference>
<keyword evidence="1" id="KW-0547">Nucleotide-binding</keyword>
<reference evidence="1 4" key="1">
    <citation type="submission" date="2019-07" db="EMBL/GenBank/DDBJ databases">
        <title>Genome assembly of a nasal isolate of Dolosigranulum pigrum from a chronic sinusitis patient.</title>
        <authorList>
            <person name="Baig S."/>
            <person name="Overballe-Petersen S."/>
            <person name="Kaspar U."/>
            <person name="Rendboe A."/>
            <person name="de Man T."/>
            <person name="Liu C."/>
            <person name="Price L.B."/>
            <person name="Stegger M."/>
            <person name="Becker K."/>
            <person name="Skytt Andersen P."/>
        </authorList>
    </citation>
    <scope>NUCLEOTIDE SEQUENCE [LARGE SCALE GENOMIC DNA]</scope>
    <source>
        <strain evidence="1 4">83VPs-KB5</strain>
    </source>
</reference>
<gene>
    <name evidence="1" type="ORF">FNV33_09330</name>
    <name evidence="2" type="ORF">FNV33_09685</name>
    <name evidence="3" type="ORF">FNV33_10040</name>
</gene>
<dbReference type="AlphaFoldDB" id="A0A516GKY2"/>
<dbReference type="Pfam" id="PF13479">
    <property type="entry name" value="AAA_24"/>
    <property type="match status" value="1"/>
</dbReference>
<keyword evidence="1" id="KW-0067">ATP-binding</keyword>
<evidence type="ECO:0000313" key="2">
    <source>
        <dbReference type="EMBL" id="QDO92247.1"/>
    </source>
</evidence>
<name>A0A516GKY2_9LACT</name>
<dbReference type="EMBL" id="CP041626">
    <property type="protein sequence ID" value="QDO92182.1"/>
    <property type="molecule type" value="Genomic_DNA"/>
</dbReference>
<organism evidence="1 4">
    <name type="scientific">Dolosigranulum pigrum</name>
    <dbReference type="NCBI Taxonomy" id="29394"/>
    <lineage>
        <taxon>Bacteria</taxon>
        <taxon>Bacillati</taxon>
        <taxon>Bacillota</taxon>
        <taxon>Bacilli</taxon>
        <taxon>Lactobacillales</taxon>
        <taxon>Carnobacteriaceae</taxon>
        <taxon>Dolosigranulum</taxon>
    </lineage>
</organism>
<proteinExistence type="predicted"/>
<dbReference type="EMBL" id="CP041626">
    <property type="protein sequence ID" value="QDO92247.1"/>
    <property type="molecule type" value="Genomic_DNA"/>
</dbReference>
<dbReference type="KEGG" id="dpm:FNV33_10040"/>
<evidence type="ECO:0000313" key="1">
    <source>
        <dbReference type="EMBL" id="QDO92182.1"/>
    </source>
</evidence>